<reference evidence="2" key="2">
    <citation type="journal article" date="2023" name="Proc. Natl. Acad. Sci. U.S.A.">
        <title>A global phylogenomic analysis of the shiitake genus Lentinula.</title>
        <authorList>
            <person name="Sierra-Patev S."/>
            <person name="Min B."/>
            <person name="Naranjo-Ortiz M."/>
            <person name="Looney B."/>
            <person name="Konkel Z."/>
            <person name="Slot J.C."/>
            <person name="Sakamoto Y."/>
            <person name="Steenwyk J.L."/>
            <person name="Rokas A."/>
            <person name="Carro J."/>
            <person name="Camarero S."/>
            <person name="Ferreira P."/>
            <person name="Molpeceres G."/>
            <person name="Ruiz-Duenas F.J."/>
            <person name="Serrano A."/>
            <person name="Henrissat B."/>
            <person name="Drula E."/>
            <person name="Hughes K.W."/>
            <person name="Mata J.L."/>
            <person name="Ishikawa N.K."/>
            <person name="Vargas-Isla R."/>
            <person name="Ushijima S."/>
            <person name="Smith C.A."/>
            <person name="Donoghue J."/>
            <person name="Ahrendt S."/>
            <person name="Andreopoulos W."/>
            <person name="He G."/>
            <person name="LaButti K."/>
            <person name="Lipzen A."/>
            <person name="Ng V."/>
            <person name="Riley R."/>
            <person name="Sandor L."/>
            <person name="Barry K."/>
            <person name="Martinez A.T."/>
            <person name="Xiao Y."/>
            <person name="Gibbons J.G."/>
            <person name="Terashima K."/>
            <person name="Grigoriev I.V."/>
            <person name="Hibbett D."/>
        </authorList>
    </citation>
    <scope>NUCLEOTIDE SEQUENCE</scope>
    <source>
        <strain evidence="2">Sp2 HRB7682 ss15</strain>
    </source>
</reference>
<evidence type="ECO:0000313" key="2">
    <source>
        <dbReference type="EMBL" id="KAJ4469924.1"/>
    </source>
</evidence>
<accession>A0A9W9DGV1</accession>
<proteinExistence type="predicted"/>
<keyword evidence="1" id="KW-0732">Signal</keyword>
<feature type="signal peptide" evidence="1">
    <location>
        <begin position="1"/>
        <end position="19"/>
    </location>
</feature>
<evidence type="ECO:0000313" key="3">
    <source>
        <dbReference type="Proteomes" id="UP001150238"/>
    </source>
</evidence>
<dbReference type="EMBL" id="JANVFS010000033">
    <property type="protein sequence ID" value="KAJ4469924.1"/>
    <property type="molecule type" value="Genomic_DNA"/>
</dbReference>
<dbReference type="Proteomes" id="UP001150238">
    <property type="component" value="Unassembled WGS sequence"/>
</dbReference>
<evidence type="ECO:0008006" key="4">
    <source>
        <dbReference type="Google" id="ProtNLM"/>
    </source>
</evidence>
<comment type="caution">
    <text evidence="2">The sequence shown here is derived from an EMBL/GenBank/DDBJ whole genome shotgun (WGS) entry which is preliminary data.</text>
</comment>
<reference evidence="2" key="1">
    <citation type="submission" date="2022-08" db="EMBL/GenBank/DDBJ databases">
        <authorList>
            <consortium name="DOE Joint Genome Institute"/>
            <person name="Min B."/>
            <person name="Riley R."/>
            <person name="Sierra-Patev S."/>
            <person name="Naranjo-Ortiz M."/>
            <person name="Looney B."/>
            <person name="Konkel Z."/>
            <person name="Slot J.C."/>
            <person name="Sakamoto Y."/>
            <person name="Steenwyk J.L."/>
            <person name="Rokas A."/>
            <person name="Carro J."/>
            <person name="Camarero S."/>
            <person name="Ferreira P."/>
            <person name="Molpeceres G."/>
            <person name="Ruiz-Duenas F.J."/>
            <person name="Serrano A."/>
            <person name="Henrissat B."/>
            <person name="Drula E."/>
            <person name="Hughes K.W."/>
            <person name="Mata J.L."/>
            <person name="Ishikawa N.K."/>
            <person name="Vargas-Isla R."/>
            <person name="Ushijima S."/>
            <person name="Smith C.A."/>
            <person name="Ahrendt S."/>
            <person name="Andreopoulos W."/>
            <person name="He G."/>
            <person name="Labutti K."/>
            <person name="Lipzen A."/>
            <person name="Ng V."/>
            <person name="Sandor L."/>
            <person name="Barry K."/>
            <person name="Martinez A.T."/>
            <person name="Xiao Y."/>
            <person name="Gibbons J.G."/>
            <person name="Terashima K."/>
            <person name="Hibbett D.S."/>
            <person name="Grigoriev I.V."/>
        </authorList>
    </citation>
    <scope>NUCLEOTIDE SEQUENCE</scope>
    <source>
        <strain evidence="2">Sp2 HRB7682 ss15</strain>
    </source>
</reference>
<evidence type="ECO:0000256" key="1">
    <source>
        <dbReference type="SAM" id="SignalP"/>
    </source>
</evidence>
<organism evidence="2 3">
    <name type="scientific">Lentinula lateritia</name>
    <dbReference type="NCBI Taxonomy" id="40482"/>
    <lineage>
        <taxon>Eukaryota</taxon>
        <taxon>Fungi</taxon>
        <taxon>Dikarya</taxon>
        <taxon>Basidiomycota</taxon>
        <taxon>Agaricomycotina</taxon>
        <taxon>Agaricomycetes</taxon>
        <taxon>Agaricomycetidae</taxon>
        <taxon>Agaricales</taxon>
        <taxon>Marasmiineae</taxon>
        <taxon>Omphalotaceae</taxon>
        <taxon>Lentinula</taxon>
    </lineage>
</organism>
<sequence>MLNLKMCVFPLRWMGTALSLSEQCTAVHRKPRKYSTFASDKPVCRNPRKALHICVTGTLPSQKLTTFDCHLVRTRTSSFRVGDDDGFATSLPRTEYHRNRRVS</sequence>
<gene>
    <name evidence="2" type="ORF">C8J55DRAFT_187750</name>
</gene>
<name>A0A9W9DGV1_9AGAR</name>
<dbReference type="AlphaFoldDB" id="A0A9W9DGV1"/>
<feature type="chain" id="PRO_5040844480" description="Secreted protein" evidence="1">
    <location>
        <begin position="20"/>
        <end position="103"/>
    </location>
</feature>
<protein>
    <recommendedName>
        <fullName evidence="4">Secreted protein</fullName>
    </recommendedName>
</protein>